<gene>
    <name evidence="1" type="ORF">P4S50_17620</name>
</gene>
<evidence type="ECO:0000313" key="2">
    <source>
        <dbReference type="Proteomes" id="UP001222800"/>
    </source>
</evidence>
<dbReference type="Proteomes" id="UP001222800">
    <property type="component" value="Chromosome"/>
</dbReference>
<protein>
    <submittedName>
        <fullName evidence="1">Spore coat associated protein CotJA</fullName>
    </submittedName>
</protein>
<organism evidence="1 2">
    <name type="scientific">Tepidibacter hydrothermalis</name>
    <dbReference type="NCBI Taxonomy" id="3036126"/>
    <lineage>
        <taxon>Bacteria</taxon>
        <taxon>Bacillati</taxon>
        <taxon>Bacillota</taxon>
        <taxon>Clostridia</taxon>
        <taxon>Peptostreptococcales</taxon>
        <taxon>Peptostreptococcaceae</taxon>
        <taxon>Tepidibacter</taxon>
    </lineage>
</organism>
<sequence>MKLARPYICIQKYMCMYPLSKGFKRGTIFPELYKPYKKGSYKKCKK</sequence>
<evidence type="ECO:0000313" key="1">
    <source>
        <dbReference type="EMBL" id="WFD10155.1"/>
    </source>
</evidence>
<dbReference type="InterPro" id="IPR020256">
    <property type="entry name" value="Spore_coat_CotJA"/>
</dbReference>
<dbReference type="EMBL" id="CP120733">
    <property type="protein sequence ID" value="WFD10155.1"/>
    <property type="molecule type" value="Genomic_DNA"/>
</dbReference>
<dbReference type="Pfam" id="PF11007">
    <property type="entry name" value="CotJA"/>
    <property type="match status" value="1"/>
</dbReference>
<name>A0ABY8EH42_9FIRM</name>
<proteinExistence type="predicted"/>
<dbReference type="RefSeq" id="WP_277732131.1">
    <property type="nucleotide sequence ID" value="NZ_CP120733.1"/>
</dbReference>
<reference evidence="1 2" key="1">
    <citation type="submission" date="2023-03" db="EMBL/GenBank/DDBJ databases">
        <title>Complete genome sequence of Tepidibacter sp. SWIR-1, isolated from a deep-sea hydrothermal vent.</title>
        <authorList>
            <person name="Li X."/>
        </authorList>
    </citation>
    <scope>NUCLEOTIDE SEQUENCE [LARGE SCALE GENOMIC DNA]</scope>
    <source>
        <strain evidence="1 2">SWIR-1</strain>
    </source>
</reference>
<accession>A0ABY8EH42</accession>
<keyword evidence="2" id="KW-1185">Reference proteome</keyword>